<dbReference type="PANTHER" id="PTHR42756:SF1">
    <property type="entry name" value="TRANSCRIPTIONAL REPRESSOR OF EMRAB OPERON"/>
    <property type="match status" value="1"/>
</dbReference>
<feature type="domain" description="HTH marR-type" evidence="4">
    <location>
        <begin position="7"/>
        <end position="141"/>
    </location>
</feature>
<dbReference type="RefSeq" id="WP_187467419.1">
    <property type="nucleotide sequence ID" value="NZ_JACSIT010000135.1"/>
</dbReference>
<dbReference type="Gene3D" id="1.10.10.10">
    <property type="entry name" value="Winged helix-like DNA-binding domain superfamily/Winged helix DNA-binding domain"/>
    <property type="match status" value="1"/>
</dbReference>
<proteinExistence type="predicted"/>
<keyword evidence="1" id="KW-0805">Transcription regulation</keyword>
<keyword evidence="6" id="KW-1185">Reference proteome</keyword>
<dbReference type="Proteomes" id="UP000650081">
    <property type="component" value="Unassembled WGS sequence"/>
</dbReference>
<dbReference type="PANTHER" id="PTHR42756">
    <property type="entry name" value="TRANSCRIPTIONAL REGULATOR, MARR"/>
    <property type="match status" value="1"/>
</dbReference>
<evidence type="ECO:0000313" key="6">
    <source>
        <dbReference type="Proteomes" id="UP000650081"/>
    </source>
</evidence>
<comment type="caution">
    <text evidence="5">The sequence shown here is derived from an EMBL/GenBank/DDBJ whole genome shotgun (WGS) entry which is preliminary data.</text>
</comment>
<evidence type="ECO:0000256" key="3">
    <source>
        <dbReference type="ARBA" id="ARBA00023163"/>
    </source>
</evidence>
<reference evidence="5" key="1">
    <citation type="submission" date="2020-08" db="EMBL/GenBank/DDBJ databases">
        <title>Lewinella bacteria from marine environments.</title>
        <authorList>
            <person name="Zhong Y."/>
        </authorList>
    </citation>
    <scope>NUCLEOTIDE SEQUENCE</scope>
    <source>
        <strain evidence="5">KCTC 42187</strain>
    </source>
</reference>
<protein>
    <submittedName>
        <fullName evidence="5">MarR family transcriptional regulator</fullName>
    </submittedName>
</protein>
<evidence type="ECO:0000259" key="4">
    <source>
        <dbReference type="PROSITE" id="PS50995"/>
    </source>
</evidence>
<dbReference type="PROSITE" id="PS50995">
    <property type="entry name" value="HTH_MARR_2"/>
    <property type="match status" value="1"/>
</dbReference>
<dbReference type="InterPro" id="IPR000835">
    <property type="entry name" value="HTH_MarR-typ"/>
</dbReference>
<evidence type="ECO:0000256" key="2">
    <source>
        <dbReference type="ARBA" id="ARBA00023125"/>
    </source>
</evidence>
<dbReference type="Pfam" id="PF01047">
    <property type="entry name" value="MarR"/>
    <property type="match status" value="1"/>
</dbReference>
<dbReference type="AlphaFoldDB" id="A0A923PJV0"/>
<dbReference type="SMART" id="SM00347">
    <property type="entry name" value="HTH_MARR"/>
    <property type="match status" value="1"/>
</dbReference>
<dbReference type="GO" id="GO:0003677">
    <property type="term" value="F:DNA binding"/>
    <property type="evidence" value="ECO:0007669"/>
    <property type="project" value="UniProtKB-KW"/>
</dbReference>
<evidence type="ECO:0000313" key="5">
    <source>
        <dbReference type="EMBL" id="MBC6995385.1"/>
    </source>
</evidence>
<organism evidence="5 6">
    <name type="scientific">Neolewinella lacunae</name>
    <dbReference type="NCBI Taxonomy" id="1517758"/>
    <lineage>
        <taxon>Bacteria</taxon>
        <taxon>Pseudomonadati</taxon>
        <taxon>Bacteroidota</taxon>
        <taxon>Saprospiria</taxon>
        <taxon>Saprospirales</taxon>
        <taxon>Lewinellaceae</taxon>
        <taxon>Neolewinella</taxon>
    </lineage>
</organism>
<dbReference type="InterPro" id="IPR036388">
    <property type="entry name" value="WH-like_DNA-bd_sf"/>
</dbReference>
<sequence>MSSTARQDNVIFLTNRVGRQLARVMLERMEFEEFLPQGTHMGLLSDLMEHDGMRQQDLAISTIKDKGTVARALNHLEQGQFIERRIDPHDRRQKHIYLTEKAHRLWHYAAERARRTIDIASHEITPEDMHTCVKVLQKMYTNLHDELSQNEKE</sequence>
<evidence type="ECO:0000256" key="1">
    <source>
        <dbReference type="ARBA" id="ARBA00023015"/>
    </source>
</evidence>
<name>A0A923PJV0_9BACT</name>
<accession>A0A923PJV0</accession>
<gene>
    <name evidence="5" type="ORF">H9S92_14520</name>
</gene>
<dbReference type="PRINTS" id="PR00598">
    <property type="entry name" value="HTHMARR"/>
</dbReference>
<keyword evidence="2" id="KW-0238">DNA-binding</keyword>
<keyword evidence="3" id="KW-0804">Transcription</keyword>
<dbReference type="EMBL" id="JACSIT010000135">
    <property type="protein sequence ID" value="MBC6995385.1"/>
    <property type="molecule type" value="Genomic_DNA"/>
</dbReference>
<dbReference type="SUPFAM" id="SSF46785">
    <property type="entry name" value="Winged helix' DNA-binding domain"/>
    <property type="match status" value="1"/>
</dbReference>
<dbReference type="GO" id="GO:0003700">
    <property type="term" value="F:DNA-binding transcription factor activity"/>
    <property type="evidence" value="ECO:0007669"/>
    <property type="project" value="InterPro"/>
</dbReference>
<dbReference type="InterPro" id="IPR036390">
    <property type="entry name" value="WH_DNA-bd_sf"/>
</dbReference>